<gene>
    <name evidence="1" type="primary">Dsim\GD20312</name>
    <name evidence="1" type="ORF">Dsim_GD20312</name>
</gene>
<organism evidence="1 2">
    <name type="scientific">Drosophila simulans</name>
    <name type="common">Fruit fly</name>
    <dbReference type="NCBI Taxonomy" id="7240"/>
    <lineage>
        <taxon>Eukaryota</taxon>
        <taxon>Metazoa</taxon>
        <taxon>Ecdysozoa</taxon>
        <taxon>Arthropoda</taxon>
        <taxon>Hexapoda</taxon>
        <taxon>Insecta</taxon>
        <taxon>Pterygota</taxon>
        <taxon>Neoptera</taxon>
        <taxon>Endopterygota</taxon>
        <taxon>Diptera</taxon>
        <taxon>Brachycera</taxon>
        <taxon>Muscomorpha</taxon>
        <taxon>Ephydroidea</taxon>
        <taxon>Drosophilidae</taxon>
        <taxon>Drosophila</taxon>
        <taxon>Sophophora</taxon>
    </lineage>
</organism>
<name>B4QXR8_DROSI</name>
<sequence>MVLRCSASQYSSSYNRRGKLEKGWVGGQAEITVIIAGTRPTNPHRCAGCDRYDGMTRDRLGWVGSGPDQTRIRAPTYYYNFSNATRPGATQSNASKIFLIKTYQSTFHITFSKTQQQQSNDCTYYRRRNRRTHCAVYSVLWRSLAVAGSADWTPPRYGYLSRARFRFHDCQPHRRHLRRMDATRERAGRRQR</sequence>
<evidence type="ECO:0000313" key="1">
    <source>
        <dbReference type="EMBL" id="EDX12742.1"/>
    </source>
</evidence>
<proteinExistence type="predicted"/>
<dbReference type="Proteomes" id="UP000000304">
    <property type="component" value="Chromosome 3R"/>
</dbReference>
<dbReference type="AlphaFoldDB" id="B4QXR8"/>
<evidence type="ECO:0000313" key="2">
    <source>
        <dbReference type="Proteomes" id="UP000000304"/>
    </source>
</evidence>
<protein>
    <submittedName>
        <fullName evidence="1">GD20312</fullName>
    </submittedName>
</protein>
<dbReference type="HOGENOM" id="CLU_1416534_0_0_1"/>
<accession>B4QXR8</accession>
<dbReference type="EMBL" id="CM000364">
    <property type="protein sequence ID" value="EDX12742.1"/>
    <property type="molecule type" value="Genomic_DNA"/>
</dbReference>
<keyword evidence="2" id="KW-1185">Reference proteome</keyword>
<reference evidence="1 2" key="1">
    <citation type="journal article" date="2007" name="Nature">
        <title>Evolution of genes and genomes on the Drosophila phylogeny.</title>
        <authorList>
            <consortium name="Drosophila 12 Genomes Consortium"/>
            <person name="Clark A.G."/>
            <person name="Eisen M.B."/>
            <person name="Smith D.R."/>
            <person name="Bergman C.M."/>
            <person name="Oliver B."/>
            <person name="Markow T.A."/>
            <person name="Kaufman T.C."/>
            <person name="Kellis M."/>
            <person name="Gelbart W."/>
            <person name="Iyer V.N."/>
            <person name="Pollard D.A."/>
            <person name="Sackton T.B."/>
            <person name="Larracuente A.M."/>
            <person name="Singh N.D."/>
            <person name="Abad J.P."/>
            <person name="Abt D.N."/>
            <person name="Adryan B."/>
            <person name="Aguade M."/>
            <person name="Akashi H."/>
            <person name="Anderson W.W."/>
            <person name="Aquadro C.F."/>
            <person name="Ardell D.H."/>
            <person name="Arguello R."/>
            <person name="Artieri C.G."/>
            <person name="Barbash D.A."/>
            <person name="Barker D."/>
            <person name="Barsanti P."/>
            <person name="Batterham P."/>
            <person name="Batzoglou S."/>
            <person name="Begun D."/>
            <person name="Bhutkar A."/>
            <person name="Blanco E."/>
            <person name="Bosak S.A."/>
            <person name="Bradley R.K."/>
            <person name="Brand A.D."/>
            <person name="Brent M.R."/>
            <person name="Brooks A.N."/>
            <person name="Brown R.H."/>
            <person name="Butlin R.K."/>
            <person name="Caggese C."/>
            <person name="Calvi B.R."/>
            <person name="Bernardo de Carvalho A."/>
            <person name="Caspi A."/>
            <person name="Castrezana S."/>
            <person name="Celniker S.E."/>
            <person name="Chang J.L."/>
            <person name="Chapple C."/>
            <person name="Chatterji S."/>
            <person name="Chinwalla A."/>
            <person name="Civetta A."/>
            <person name="Clifton S.W."/>
            <person name="Comeron J.M."/>
            <person name="Costello J.C."/>
            <person name="Coyne J.A."/>
            <person name="Daub J."/>
            <person name="David R.G."/>
            <person name="Delcher A.L."/>
            <person name="Delehaunty K."/>
            <person name="Do C.B."/>
            <person name="Ebling H."/>
            <person name="Edwards K."/>
            <person name="Eickbush T."/>
            <person name="Evans J.D."/>
            <person name="Filipski A."/>
            <person name="Findeiss S."/>
            <person name="Freyhult E."/>
            <person name="Fulton L."/>
            <person name="Fulton R."/>
            <person name="Garcia A.C."/>
            <person name="Gardiner A."/>
            <person name="Garfield D.A."/>
            <person name="Garvin B.E."/>
            <person name="Gibson G."/>
            <person name="Gilbert D."/>
            <person name="Gnerre S."/>
            <person name="Godfrey J."/>
            <person name="Good R."/>
            <person name="Gotea V."/>
            <person name="Gravely B."/>
            <person name="Greenberg A.J."/>
            <person name="Griffiths-Jones S."/>
            <person name="Gross S."/>
            <person name="Guigo R."/>
            <person name="Gustafson E.A."/>
            <person name="Haerty W."/>
            <person name="Hahn M.W."/>
            <person name="Halligan D.L."/>
            <person name="Halpern A.L."/>
            <person name="Halter G.M."/>
            <person name="Han M.V."/>
            <person name="Heger A."/>
            <person name="Hillier L."/>
            <person name="Hinrichs A.S."/>
            <person name="Holmes I."/>
            <person name="Hoskins R.A."/>
            <person name="Hubisz M.J."/>
            <person name="Hultmark D."/>
            <person name="Huntley M.A."/>
            <person name="Jaffe D.B."/>
            <person name="Jagadeeshan S."/>
            <person name="Jeck W.R."/>
            <person name="Johnson J."/>
            <person name="Jones C.D."/>
            <person name="Jordan W.C."/>
            <person name="Karpen G.H."/>
            <person name="Kataoka E."/>
            <person name="Keightley P.D."/>
            <person name="Kheradpour P."/>
            <person name="Kirkness E.F."/>
            <person name="Koerich L.B."/>
            <person name="Kristiansen K."/>
            <person name="Kudrna D."/>
            <person name="Kulathinal R.J."/>
            <person name="Kumar S."/>
            <person name="Kwok R."/>
            <person name="Lander E."/>
            <person name="Langley C.H."/>
            <person name="Lapoint R."/>
            <person name="Lazzaro B.P."/>
            <person name="Lee S.J."/>
            <person name="Levesque L."/>
            <person name="Li R."/>
            <person name="Lin C.F."/>
            <person name="Lin M.F."/>
            <person name="Lindblad-Toh K."/>
            <person name="Llopart A."/>
            <person name="Long M."/>
            <person name="Low L."/>
            <person name="Lozovsky E."/>
            <person name="Lu J."/>
            <person name="Luo M."/>
            <person name="Machado C.A."/>
            <person name="Makalowski W."/>
            <person name="Marzo M."/>
            <person name="Matsuda M."/>
            <person name="Matzkin L."/>
            <person name="McAllister B."/>
            <person name="McBride C.S."/>
            <person name="McKernan B."/>
            <person name="McKernan K."/>
            <person name="Mendez-Lago M."/>
            <person name="Minx P."/>
            <person name="Mollenhauer M.U."/>
            <person name="Montooth K."/>
            <person name="Mount S.M."/>
            <person name="Mu X."/>
            <person name="Myers E."/>
            <person name="Negre B."/>
            <person name="Newfeld S."/>
            <person name="Nielsen R."/>
            <person name="Noor M.A."/>
            <person name="O'Grady P."/>
            <person name="Pachter L."/>
            <person name="Papaceit M."/>
            <person name="Parisi M.J."/>
            <person name="Parisi M."/>
            <person name="Parts L."/>
            <person name="Pedersen J.S."/>
            <person name="Pesole G."/>
            <person name="Phillippy A.M."/>
            <person name="Ponting C.P."/>
            <person name="Pop M."/>
            <person name="Porcelli D."/>
            <person name="Powell J.R."/>
            <person name="Prohaska S."/>
            <person name="Pruitt K."/>
            <person name="Puig M."/>
            <person name="Quesneville H."/>
            <person name="Ram K.R."/>
            <person name="Rand D."/>
            <person name="Rasmussen M.D."/>
            <person name="Reed L.K."/>
            <person name="Reenan R."/>
            <person name="Reily A."/>
            <person name="Remington K.A."/>
            <person name="Rieger T.T."/>
            <person name="Ritchie M.G."/>
            <person name="Robin C."/>
            <person name="Rogers Y.H."/>
            <person name="Rohde C."/>
            <person name="Rozas J."/>
            <person name="Rubenfield M.J."/>
            <person name="Ruiz A."/>
            <person name="Russo S."/>
            <person name="Salzberg S.L."/>
            <person name="Sanchez-Gracia A."/>
            <person name="Saranga D.J."/>
            <person name="Sato H."/>
            <person name="Schaeffer S.W."/>
            <person name="Schatz M.C."/>
            <person name="Schlenke T."/>
            <person name="Schwartz R."/>
            <person name="Segarra C."/>
            <person name="Singh R.S."/>
            <person name="Sirot L."/>
            <person name="Sirota M."/>
            <person name="Sisneros N.B."/>
            <person name="Smith C.D."/>
            <person name="Smith T.F."/>
            <person name="Spieth J."/>
            <person name="Stage D.E."/>
            <person name="Stark A."/>
            <person name="Stephan W."/>
            <person name="Strausberg R.L."/>
            <person name="Strempel S."/>
            <person name="Sturgill D."/>
            <person name="Sutton G."/>
            <person name="Sutton G.G."/>
            <person name="Tao W."/>
            <person name="Teichmann S."/>
            <person name="Tobari Y.N."/>
            <person name="Tomimura Y."/>
            <person name="Tsolas J.M."/>
            <person name="Valente V.L."/>
            <person name="Venter E."/>
            <person name="Venter J.C."/>
            <person name="Vicario S."/>
            <person name="Vieira F.G."/>
            <person name="Vilella A.J."/>
            <person name="Villasante A."/>
            <person name="Walenz B."/>
            <person name="Wang J."/>
            <person name="Wasserman M."/>
            <person name="Watts T."/>
            <person name="Wilson D."/>
            <person name="Wilson R.K."/>
            <person name="Wing R.A."/>
            <person name="Wolfner M.F."/>
            <person name="Wong A."/>
            <person name="Wong G.K."/>
            <person name="Wu C.I."/>
            <person name="Wu G."/>
            <person name="Yamamoto D."/>
            <person name="Yang H.P."/>
            <person name="Yang S.P."/>
            <person name="Yorke J.A."/>
            <person name="Yoshida K."/>
            <person name="Zdobnov E."/>
            <person name="Zhang P."/>
            <person name="Zhang Y."/>
            <person name="Zimin A.V."/>
            <person name="Baldwin J."/>
            <person name="Abdouelleil A."/>
            <person name="Abdulkadir J."/>
            <person name="Abebe A."/>
            <person name="Abera B."/>
            <person name="Abreu J."/>
            <person name="Acer S.C."/>
            <person name="Aftuck L."/>
            <person name="Alexander A."/>
            <person name="An P."/>
            <person name="Anderson E."/>
            <person name="Anderson S."/>
            <person name="Arachi H."/>
            <person name="Azer M."/>
            <person name="Bachantsang P."/>
            <person name="Barry A."/>
            <person name="Bayul T."/>
            <person name="Berlin A."/>
            <person name="Bessette D."/>
            <person name="Bloom T."/>
            <person name="Blye J."/>
            <person name="Boguslavskiy L."/>
            <person name="Bonnet C."/>
            <person name="Boukhgalter B."/>
            <person name="Bourzgui I."/>
            <person name="Brown A."/>
            <person name="Cahill P."/>
            <person name="Channer S."/>
            <person name="Cheshatsang Y."/>
            <person name="Chuda L."/>
            <person name="Citroen M."/>
            <person name="Collymore A."/>
            <person name="Cooke P."/>
            <person name="Costello M."/>
            <person name="D'Aco K."/>
            <person name="Daza R."/>
            <person name="De Haan G."/>
            <person name="DeGray S."/>
            <person name="DeMaso C."/>
            <person name="Dhargay N."/>
            <person name="Dooley K."/>
            <person name="Dooley E."/>
            <person name="Doricent M."/>
            <person name="Dorje P."/>
            <person name="Dorjee K."/>
            <person name="Dupes A."/>
            <person name="Elong R."/>
            <person name="Falk J."/>
            <person name="Farina A."/>
            <person name="Faro S."/>
            <person name="Ferguson D."/>
            <person name="Fisher S."/>
            <person name="Foley C.D."/>
            <person name="Franke A."/>
            <person name="Friedrich D."/>
            <person name="Gadbois L."/>
            <person name="Gearin G."/>
            <person name="Gearin C.R."/>
            <person name="Giannoukos G."/>
            <person name="Goode T."/>
            <person name="Graham J."/>
            <person name="Grandbois E."/>
            <person name="Grewal S."/>
            <person name="Gyaltsen K."/>
            <person name="Hafez N."/>
            <person name="Hagos B."/>
            <person name="Hall J."/>
            <person name="Henson C."/>
            <person name="Hollinger A."/>
            <person name="Honan T."/>
            <person name="Huard M.D."/>
            <person name="Hughes L."/>
            <person name="Hurhula B."/>
            <person name="Husby M.E."/>
            <person name="Kamat A."/>
            <person name="Kanga B."/>
            <person name="Kashin S."/>
            <person name="Khazanovich D."/>
            <person name="Kisner P."/>
            <person name="Lance K."/>
            <person name="Lara M."/>
            <person name="Lee W."/>
            <person name="Lennon N."/>
            <person name="Letendre F."/>
            <person name="LeVine R."/>
            <person name="Lipovsky A."/>
            <person name="Liu X."/>
            <person name="Liu J."/>
            <person name="Liu S."/>
            <person name="Lokyitsang T."/>
            <person name="Lokyitsang Y."/>
            <person name="Lubonja R."/>
            <person name="Lui A."/>
            <person name="MacDonald P."/>
            <person name="Magnisalis V."/>
            <person name="Maru K."/>
            <person name="Matthews C."/>
            <person name="McCusker W."/>
            <person name="McDonough S."/>
            <person name="Mehta T."/>
            <person name="Meldrim J."/>
            <person name="Meneus L."/>
            <person name="Mihai O."/>
            <person name="Mihalev A."/>
            <person name="Mihova T."/>
            <person name="Mittelman R."/>
            <person name="Mlenga V."/>
            <person name="Montmayeur A."/>
            <person name="Mulrain L."/>
            <person name="Navidi A."/>
            <person name="Naylor J."/>
            <person name="Negash T."/>
            <person name="Nguyen T."/>
            <person name="Nguyen N."/>
            <person name="Nicol R."/>
            <person name="Norbu C."/>
            <person name="Norbu N."/>
            <person name="Novod N."/>
            <person name="O'Neill B."/>
            <person name="Osman S."/>
            <person name="Markiewicz E."/>
            <person name="Oyono O.L."/>
            <person name="Patti C."/>
            <person name="Phunkhang P."/>
            <person name="Pierre F."/>
            <person name="Priest M."/>
            <person name="Raghuraman S."/>
            <person name="Rege F."/>
            <person name="Reyes R."/>
            <person name="Rise C."/>
            <person name="Rogov P."/>
            <person name="Ross K."/>
            <person name="Ryan E."/>
            <person name="Settipalli S."/>
            <person name="Shea T."/>
            <person name="Sherpa N."/>
            <person name="Shi L."/>
            <person name="Shih D."/>
            <person name="Sparrow T."/>
            <person name="Spaulding J."/>
            <person name="Stalker J."/>
            <person name="Stange-Thomann N."/>
            <person name="Stavropoulos S."/>
            <person name="Stone C."/>
            <person name="Strader C."/>
            <person name="Tesfaye S."/>
            <person name="Thomson T."/>
            <person name="Thoulutsang Y."/>
            <person name="Thoulutsang D."/>
            <person name="Topham K."/>
            <person name="Topping I."/>
            <person name="Tsamla T."/>
            <person name="Vassiliev H."/>
            <person name="Vo A."/>
            <person name="Wangchuk T."/>
            <person name="Wangdi T."/>
            <person name="Weiand M."/>
            <person name="Wilkinson J."/>
            <person name="Wilson A."/>
            <person name="Yadav S."/>
            <person name="Young G."/>
            <person name="Yu Q."/>
            <person name="Zembek L."/>
            <person name="Zhong D."/>
            <person name="Zimmer A."/>
            <person name="Zwirko Z."/>
            <person name="Jaffe D.B."/>
            <person name="Alvarez P."/>
            <person name="Brockman W."/>
            <person name="Butler J."/>
            <person name="Chin C."/>
            <person name="Gnerre S."/>
            <person name="Grabherr M."/>
            <person name="Kleber M."/>
            <person name="Mauceli E."/>
            <person name="MacCallum I."/>
        </authorList>
    </citation>
    <scope>NUCLEOTIDE SEQUENCE [LARGE SCALE GENOMIC DNA]</scope>
    <source>
        <strain evidence="2">white501</strain>
    </source>
</reference>